<keyword evidence="2" id="KW-0472">Membrane</keyword>
<feature type="transmembrane region" description="Helical" evidence="2">
    <location>
        <begin position="278"/>
        <end position="295"/>
    </location>
</feature>
<protein>
    <submittedName>
        <fullName evidence="3">Uncharacterized protein</fullName>
    </submittedName>
</protein>
<reference evidence="3 4" key="3">
    <citation type="journal article" date="2020" name="Int. J. Syst. Evol. Microbiol.">
        <title>Corynebacterium silvaticum sp. nov., a unique group of NTTB corynebacteria in wild boar and roe deer.</title>
        <authorList>
            <person name="Dangel A."/>
            <person name="Berger A."/>
            <person name="Rau J."/>
            <person name="Eisenberg T."/>
            <person name="Kampfer P."/>
            <person name="Margos G."/>
            <person name="Contzen M."/>
            <person name="Busse H.J."/>
            <person name="Konrad R."/>
            <person name="Peters M."/>
            <person name="Sting R."/>
            <person name="Sing A."/>
        </authorList>
    </citation>
    <scope>NUCLEOTIDE SEQUENCE [LARGE SCALE GENOMIC DNA]</scope>
    <source>
        <strain evidence="3 4">PO100/5</strain>
    </source>
</reference>
<reference evidence="3 4" key="2">
    <citation type="journal article" date="2020" name="Antonie Van Leeuwenhoek">
        <title>Phylogenomic characterisation of a novel corynebacterial species pathogenic to animals.</title>
        <authorList>
            <person name="Moller J."/>
            <person name="Musella L."/>
            <person name="Melnikov V."/>
            <person name="Geissdorfer W."/>
            <person name="Burkovski A."/>
            <person name="Sangal V."/>
        </authorList>
    </citation>
    <scope>NUCLEOTIDE SEQUENCE [LARGE SCALE GENOMIC DNA]</scope>
    <source>
        <strain evidence="3 4">PO100/5</strain>
    </source>
</reference>
<name>A0A7U5K9E8_9CORY</name>
<feature type="compositionally biased region" description="Basic and acidic residues" evidence="1">
    <location>
        <begin position="142"/>
        <end position="152"/>
    </location>
</feature>
<keyword evidence="2" id="KW-0812">Transmembrane</keyword>
<feature type="compositionally biased region" description="Low complexity" evidence="1">
    <location>
        <begin position="155"/>
        <end position="168"/>
    </location>
</feature>
<evidence type="ECO:0000256" key="1">
    <source>
        <dbReference type="SAM" id="MobiDB-lite"/>
    </source>
</evidence>
<dbReference type="EMBL" id="CP021417">
    <property type="protein sequence ID" value="ARU46737.1"/>
    <property type="molecule type" value="Genomic_DNA"/>
</dbReference>
<dbReference type="RefSeq" id="WP_087454523.1">
    <property type="nucleotide sequence ID" value="NZ_CP021417.2"/>
</dbReference>
<dbReference type="AlphaFoldDB" id="A0A7U5K9E8"/>
<keyword evidence="2" id="KW-1133">Transmembrane helix</keyword>
<proteinExistence type="predicted"/>
<reference evidence="3 4" key="1">
    <citation type="journal article" date="2014" name="BMC Vet. Res.">
        <title>First report of Corynebacterium pseudotuberculosis from caseous lymphadenitis lesions in Black Alentejano pig (Sus scrofa domesticus).</title>
        <authorList>
            <person name="Oliveira M."/>
            <person name="Barroco C."/>
            <person name="Mottola C."/>
            <person name="Santos R."/>
            <person name="Lemsaddek A."/>
            <person name="Tavares L."/>
            <person name="Semedo-Lemsaddek T."/>
        </authorList>
    </citation>
    <scope>NUCLEOTIDE SEQUENCE [LARGE SCALE GENOMIC DNA]</scope>
    <source>
        <strain evidence="3 4">PO100/5</strain>
    </source>
</reference>
<organism evidence="3 4">
    <name type="scientific">Corynebacterium silvaticum</name>
    <dbReference type="NCBI Taxonomy" id="2320431"/>
    <lineage>
        <taxon>Bacteria</taxon>
        <taxon>Bacillati</taxon>
        <taxon>Actinomycetota</taxon>
        <taxon>Actinomycetes</taxon>
        <taxon>Mycobacteriales</taxon>
        <taxon>Corynebacteriaceae</taxon>
        <taxon>Corynebacterium</taxon>
    </lineage>
</organism>
<sequence length="305" mass="33384">MTKESDHYEHLLDYVPVSGEGLIFVTLHIDTVGVRTKLEAIIVELDGAPIGELTKGSSEKFITAVKHLEGLGLTCGCMAKIKGSSVAAEVTLYAKKAHELTEEELNPTGFSSYPSSVPFEANPLEYDAPARYAGEPLPASSKKPETKTETDSPRTPTATPPTAWAAPAPLVETAPAVPSILDPIPWGELLVQDGTRRATPFQRGYVRGIANKYITDGKAPRIDYITVGQCEMVLRYLGESITPLTTQGRNSMTLWWVLVMAITLLVLLFSFIPTVGPLVFLASLGFLVFYFWTRSKLQPPFNKKR</sequence>
<keyword evidence="4" id="KW-1185">Reference proteome</keyword>
<evidence type="ECO:0000256" key="2">
    <source>
        <dbReference type="SAM" id="Phobius"/>
    </source>
</evidence>
<reference evidence="3 4" key="4">
    <citation type="journal article" date="2020" name="PLoS ONE">
        <title>Taxonomic classification of strain PO100/5 shows a broader geographic distribution and genetic markers of the recently described Corynebacterium silvaticum.</title>
        <authorList>
            <person name="Viana M.V.C."/>
            <person name="Profeta R."/>
            <person name="da Silva A.L."/>
            <person name="Hurtado R."/>
            <person name="Cerqueira J.C."/>
            <person name="Ribeiro B.F.S."/>
            <person name="Almeida M.O."/>
            <person name="Morais-Rodrigues F."/>
            <person name="Soares S.C."/>
            <person name="Oliveira M."/>
            <person name="Tavares L."/>
            <person name="Figueiredo H."/>
            <person name="Wattam A.R."/>
            <person name="Barh D."/>
            <person name="Ghosh P."/>
            <person name="Silva A."/>
            <person name="Azevedo V."/>
        </authorList>
    </citation>
    <scope>NUCLEOTIDE SEQUENCE [LARGE SCALE GENOMIC DNA]</scope>
    <source>
        <strain evidence="3 4">PO100/5</strain>
    </source>
</reference>
<dbReference type="GeneID" id="75008568"/>
<gene>
    <name evidence="3" type="ORF">CBE74_10060</name>
</gene>
<feature type="transmembrane region" description="Helical" evidence="2">
    <location>
        <begin position="254"/>
        <end position="272"/>
    </location>
</feature>
<evidence type="ECO:0000313" key="3">
    <source>
        <dbReference type="EMBL" id="ARU46737.1"/>
    </source>
</evidence>
<feature type="region of interest" description="Disordered" evidence="1">
    <location>
        <begin position="130"/>
        <end position="168"/>
    </location>
</feature>
<dbReference type="KEGG" id="csil:CBE74_10060"/>
<evidence type="ECO:0000313" key="4">
    <source>
        <dbReference type="Proteomes" id="UP000195652"/>
    </source>
</evidence>
<accession>A0A7U5K9E8</accession>
<dbReference type="Proteomes" id="UP000195652">
    <property type="component" value="Chromosome"/>
</dbReference>